<dbReference type="Gene3D" id="1.20.1080.10">
    <property type="entry name" value="Glycerol uptake facilitator protein"/>
    <property type="match status" value="1"/>
</dbReference>
<comment type="similarity">
    <text evidence="2 8">Belongs to the MIP/aquaporin (TC 1.A.8) family.</text>
</comment>
<evidence type="ECO:0000256" key="7">
    <source>
        <dbReference type="ARBA" id="ARBA00045280"/>
    </source>
</evidence>
<dbReference type="NCBIfam" id="TIGR00861">
    <property type="entry name" value="MIP"/>
    <property type="match status" value="1"/>
</dbReference>
<dbReference type="PANTHER" id="PTHR43829:SF9">
    <property type="entry name" value="AQUAPORIN-9"/>
    <property type="match status" value="1"/>
</dbReference>
<evidence type="ECO:0000313" key="11">
    <source>
        <dbReference type="Proteomes" id="UP000326759"/>
    </source>
</evidence>
<dbReference type="GO" id="GO:0015250">
    <property type="term" value="F:water channel activity"/>
    <property type="evidence" value="ECO:0007669"/>
    <property type="project" value="TreeGrafter"/>
</dbReference>
<comment type="function">
    <text evidence="7">Aquaglyceroporin that may modulate the water content and osmolytes during anhydrobiosis.</text>
</comment>
<dbReference type="GO" id="GO:0015254">
    <property type="term" value="F:glycerol channel activity"/>
    <property type="evidence" value="ECO:0007669"/>
    <property type="project" value="TreeGrafter"/>
</dbReference>
<dbReference type="CDD" id="cd00333">
    <property type="entry name" value="MIP"/>
    <property type="match status" value="1"/>
</dbReference>
<comment type="subcellular location">
    <subcellularLocation>
        <location evidence="1">Membrane</location>
        <topology evidence="1">Multi-pass membrane protein</topology>
    </subcellularLocation>
</comment>
<dbReference type="SUPFAM" id="SSF81338">
    <property type="entry name" value="Aquaporin-like"/>
    <property type="match status" value="1"/>
</dbReference>
<dbReference type="PRINTS" id="PR00783">
    <property type="entry name" value="MINTRINSICP"/>
</dbReference>
<dbReference type="OrthoDB" id="3222at2759"/>
<feature type="transmembrane region" description="Helical" evidence="9">
    <location>
        <begin position="219"/>
        <end position="242"/>
    </location>
</feature>
<keyword evidence="4 8" id="KW-0812">Transmembrane</keyword>
<protein>
    <submittedName>
        <fullName evidence="10">Aquaporin-10</fullName>
    </submittedName>
</protein>
<evidence type="ECO:0000256" key="1">
    <source>
        <dbReference type="ARBA" id="ARBA00004141"/>
    </source>
</evidence>
<dbReference type="EMBL" id="SEYY01000912">
    <property type="protein sequence ID" value="KAB7506263.1"/>
    <property type="molecule type" value="Genomic_DNA"/>
</dbReference>
<dbReference type="Pfam" id="PF00230">
    <property type="entry name" value="MIP"/>
    <property type="match status" value="1"/>
</dbReference>
<feature type="transmembrane region" description="Helical" evidence="9">
    <location>
        <begin position="71"/>
        <end position="94"/>
    </location>
</feature>
<dbReference type="InterPro" id="IPR022357">
    <property type="entry name" value="MIP_CS"/>
</dbReference>
<feature type="transmembrane region" description="Helical" evidence="9">
    <location>
        <begin position="165"/>
        <end position="188"/>
    </location>
</feature>
<reference evidence="10 11" key="1">
    <citation type="journal article" date="2019" name="PLoS Biol.">
        <title>Sex chromosomes control vertical transmission of feminizing Wolbachia symbionts in an isopod.</title>
        <authorList>
            <person name="Becking T."/>
            <person name="Chebbi M.A."/>
            <person name="Giraud I."/>
            <person name="Moumen B."/>
            <person name="Laverre T."/>
            <person name="Caubet Y."/>
            <person name="Peccoud J."/>
            <person name="Gilbert C."/>
            <person name="Cordaux R."/>
        </authorList>
    </citation>
    <scope>NUCLEOTIDE SEQUENCE [LARGE SCALE GENOMIC DNA]</scope>
    <source>
        <strain evidence="10">ANa2</strain>
        <tissue evidence="10">Whole body excluding digestive tract and cuticle</tissue>
    </source>
</reference>
<accession>A0A5N5TI25</accession>
<organism evidence="10 11">
    <name type="scientific">Armadillidium nasatum</name>
    <dbReference type="NCBI Taxonomy" id="96803"/>
    <lineage>
        <taxon>Eukaryota</taxon>
        <taxon>Metazoa</taxon>
        <taxon>Ecdysozoa</taxon>
        <taxon>Arthropoda</taxon>
        <taxon>Crustacea</taxon>
        <taxon>Multicrustacea</taxon>
        <taxon>Malacostraca</taxon>
        <taxon>Eumalacostraca</taxon>
        <taxon>Peracarida</taxon>
        <taxon>Isopoda</taxon>
        <taxon>Oniscidea</taxon>
        <taxon>Crinocheta</taxon>
        <taxon>Armadillidiidae</taxon>
        <taxon>Armadillidium</taxon>
    </lineage>
</organism>
<evidence type="ECO:0000256" key="4">
    <source>
        <dbReference type="ARBA" id="ARBA00022692"/>
    </source>
</evidence>
<dbReference type="InterPro" id="IPR023271">
    <property type="entry name" value="Aquaporin-like"/>
</dbReference>
<feature type="transmembrane region" description="Helical" evidence="9">
    <location>
        <begin position="28"/>
        <end position="50"/>
    </location>
</feature>
<keyword evidence="5 9" id="KW-1133">Transmembrane helix</keyword>
<dbReference type="PROSITE" id="PS00221">
    <property type="entry name" value="MIP"/>
    <property type="match status" value="1"/>
</dbReference>
<evidence type="ECO:0000256" key="8">
    <source>
        <dbReference type="RuleBase" id="RU000477"/>
    </source>
</evidence>
<dbReference type="AlphaFoldDB" id="A0A5N5TI25"/>
<evidence type="ECO:0000313" key="10">
    <source>
        <dbReference type="EMBL" id="KAB7506263.1"/>
    </source>
</evidence>
<evidence type="ECO:0000256" key="2">
    <source>
        <dbReference type="ARBA" id="ARBA00006175"/>
    </source>
</evidence>
<name>A0A5N5TI25_9CRUS</name>
<keyword evidence="3 8" id="KW-0813">Transport</keyword>
<dbReference type="GO" id="GO:0016323">
    <property type="term" value="C:basolateral plasma membrane"/>
    <property type="evidence" value="ECO:0007669"/>
    <property type="project" value="TreeGrafter"/>
</dbReference>
<evidence type="ECO:0000256" key="5">
    <source>
        <dbReference type="ARBA" id="ARBA00022989"/>
    </source>
</evidence>
<dbReference type="InterPro" id="IPR000425">
    <property type="entry name" value="MIP"/>
</dbReference>
<gene>
    <name evidence="10" type="primary">AQP10</name>
    <name evidence="10" type="ORF">Anas_05956</name>
</gene>
<dbReference type="PRINTS" id="PR02019">
    <property type="entry name" value="AQUAPORIN7"/>
</dbReference>
<keyword evidence="6 9" id="KW-0472">Membrane</keyword>
<keyword evidence="11" id="KW-1185">Reference proteome</keyword>
<feature type="transmembrane region" description="Helical" evidence="9">
    <location>
        <begin position="135"/>
        <end position="153"/>
    </location>
</feature>
<evidence type="ECO:0000256" key="3">
    <source>
        <dbReference type="ARBA" id="ARBA00022448"/>
    </source>
</evidence>
<dbReference type="InterPro" id="IPR050363">
    <property type="entry name" value="MIP/Aquaporin"/>
</dbReference>
<sequence length="284" mass="30860">MYRKALGDGSVAQKTLTGGTSNDFFSVIWGWGLAVTFGVIASGNISGGHINPAVTLAMALWGRLSWQKVPIYMVAQYLGAFSASVFVYAVYISALNSYETTRSLSTAGIWATYPGTMVNANGTVVNNFLTTGNGIGDQIFSTMILLLLICAIVDQKNMQIPKWISPLFVGFAVLSIGICYGFNCGFAINPARDLAPRIFTLIAGWGDAPFKASTVEGVVWWWVPIIAPHIGAVLGMLVYTLFIEMHHEDDSEVITITKENQEMGATGKNIRILLYRAQNIIKTK</sequence>
<proteinExistence type="inferred from homology"/>
<evidence type="ECO:0000256" key="6">
    <source>
        <dbReference type="ARBA" id="ARBA00023136"/>
    </source>
</evidence>
<dbReference type="PANTHER" id="PTHR43829">
    <property type="entry name" value="AQUAPORIN OR AQUAGLYCEROPORIN RELATED"/>
    <property type="match status" value="1"/>
</dbReference>
<evidence type="ECO:0000256" key="9">
    <source>
        <dbReference type="SAM" id="Phobius"/>
    </source>
</evidence>
<comment type="caution">
    <text evidence="10">The sequence shown here is derived from an EMBL/GenBank/DDBJ whole genome shotgun (WGS) entry which is preliminary data.</text>
</comment>
<dbReference type="Proteomes" id="UP000326759">
    <property type="component" value="Unassembled WGS sequence"/>
</dbReference>